<accession>A0A1K1NLR0</accession>
<dbReference type="STRING" id="1150368.SAMN02927921_01313"/>
<reference evidence="4 5" key="1">
    <citation type="submission" date="2016-11" db="EMBL/GenBank/DDBJ databases">
        <authorList>
            <person name="Jaros S."/>
            <person name="Januszkiewicz K."/>
            <person name="Wedrychowicz H."/>
        </authorList>
    </citation>
    <scope>NUCLEOTIDE SEQUENCE [LARGE SCALE GENOMIC DNA]</scope>
    <source>
        <strain evidence="4 5">CGMCC 1.12145</strain>
    </source>
</reference>
<evidence type="ECO:0008006" key="6">
    <source>
        <dbReference type="Google" id="ProtNLM"/>
    </source>
</evidence>
<feature type="domain" description="DUF4132" evidence="1">
    <location>
        <begin position="1296"/>
        <end position="1471"/>
    </location>
</feature>
<evidence type="ECO:0000259" key="2">
    <source>
        <dbReference type="Pfam" id="PF18991"/>
    </source>
</evidence>
<dbReference type="InterPro" id="IPR025406">
    <property type="entry name" value="DUF4132"/>
</dbReference>
<feature type="domain" description="DUF7737" evidence="3">
    <location>
        <begin position="1561"/>
        <end position="1661"/>
    </location>
</feature>
<dbReference type="EMBL" id="FPJE01000006">
    <property type="protein sequence ID" value="SFW36236.1"/>
    <property type="molecule type" value="Genomic_DNA"/>
</dbReference>
<evidence type="ECO:0000313" key="5">
    <source>
        <dbReference type="Proteomes" id="UP000182248"/>
    </source>
</evidence>
<keyword evidence="5" id="KW-1185">Reference proteome</keyword>
<gene>
    <name evidence="4" type="ORF">SAMN02927921_01313</name>
</gene>
<dbReference type="Pfam" id="PF13569">
    <property type="entry name" value="DUF4132"/>
    <property type="match status" value="1"/>
</dbReference>
<feature type="domain" description="DUF5724" evidence="2">
    <location>
        <begin position="64"/>
        <end position="1257"/>
    </location>
</feature>
<sequence length="1663" mass="192540">MISREQARVYLNSQPVIKITEKDLTSFSEPYQVLGRIISRLTHERYGNTAVIRLYTAHVSNDPAFNPWKTQEGKRLAVLLFGNIRAPFIESLWELALTLPYQNGYYRRPFRSIPSVAYNQVQLQHLQNLYASGFDGFAMIPFEDQIRYSCPFHMQYPGHALLFTLLLRHNGATFFPILQDIINGEDEIGSVSSEIIKALLISENPTHWKPVGNLLLAAQRQEGLRQTILETLDFTSTGALLYIIDLILEEELYRFSSVIRAVDTWFGFGWEAPKKATIKRILSTASNLLRTPENILAAAQSKDHLEAYIAFWVKGLTDVDEANKIAFDKVFGNTASKDEKLVALFFIYETQRTRNELIKYAEENFGEDPELDYWMLMNTPEFKLNDTFFEKIKQRAEHLPKDGKTFSGTGFSWKTYKIGPGYFYRFLIQNASEEQLEKLGTNLASLPSEVRELYMRSVFPEFYTYSSRYNNNKNDTAFNPPEGNWKRSVAQQAIQDRSDAVSATGMILFGKMELYEEELDILEQLLGRKSKFIRSGSIDAMLKQPENILKTRVTNLLNASRLPQRLAGLELLSILHEQKQFPGFVKEQTDRYRERTLSKNEAVLMDKLEDRNNELSFANGFGIIDYENLTPLFGPEKKFERSGGLSLLRKKDNFLFKNLIDRDNIVVQLNKLIALFSENKDFEYRIRGYRDKIVTTLLAQRFDYVYSEDHMYELSPKERFRHLPLADIWKAWYTSSTLNDIELMVCLHSCQELQYPYQGWQLTKEGAQFMSAYIPDIKGLHLKPQVSQYQSDPVLGKMSFLLSVLIDAFADIEMIGAFKLDVLEDMMASDPPDLLPNDDYKFRKLPQAAFGIYEHEVLKLSIAQQLRFWKIQQYLMAHEISTATKITDIREIIPAVSKLHSADRHRNYDQFPLQITLKLYHEKHITEADLLLTALIDLQFFYYLDGGTNYLKNRFKHIKRPDVLRPLKAQMLSVELQRGYLETEVSPYIRSFHHIEGTHYFYDIMQRMKTDKLERGNSYYHHRTRTQNFSHLLKHSTPSEDETFADFSTVMDALKLSRKRSIEVACFATQWADWLGDYLNIEDLGEAVWWFLAHTTDYMTAEKETVISRYSNIPKNDFVRGAIDINWFRRVYSTLGKTNWKLLHESAKYLSDGMGYRRVKIYSSVLLGETKIRETLKKITDKRDKDYVMALGLIPISKVNPENDLLKRYDLLQTFLKESKQFGAQRQASEANAVEIGLDNLARNAGYEDRIRFSWAMEAKAVKKIMANASIQKEDAEIELVVSPEGKAAITVTKKGKEQKSIPARYKKDKDILLLKEHKVYLRKQYSRTRESLENAMVREDAFTIDEITGIMEHPVVKAMLSTLVLFNKAKQLSGFWDEGGLRDTSGNRIPLGDDDLLIIAHPVHLYDTAQWDLYQKHLFDLGIVQPFKQVFRELYLPTQNELEQRTRSERYQGHQIQPQKTIALLRSRGWTVNYEEGLQKVFHRYGIMATLYAMADWYSPSDVEAPTLEEVCFLNLKDYHEVPIAEINPVIFSEVMRDIDLVVSVAHVGEVDPEASHSTMKMRAVLARESARLFKLDHVEVKERHLLIRGQLGDYSIHLGSGMVYKDGLQLSIIPVHSQHRGRVFLPFIDDDPKSAEIISKMKLLAEDNKIKDPTILTQINK</sequence>
<evidence type="ECO:0000259" key="1">
    <source>
        <dbReference type="Pfam" id="PF13569"/>
    </source>
</evidence>
<dbReference type="Proteomes" id="UP000182248">
    <property type="component" value="Unassembled WGS sequence"/>
</dbReference>
<dbReference type="Pfam" id="PF18991">
    <property type="entry name" value="DUF5724"/>
    <property type="match status" value="1"/>
</dbReference>
<dbReference type="InterPro" id="IPR043782">
    <property type="entry name" value="DUF5724"/>
</dbReference>
<evidence type="ECO:0000259" key="3">
    <source>
        <dbReference type="Pfam" id="PF24879"/>
    </source>
</evidence>
<evidence type="ECO:0000313" key="4">
    <source>
        <dbReference type="EMBL" id="SFW36236.1"/>
    </source>
</evidence>
<dbReference type="InterPro" id="IPR056639">
    <property type="entry name" value="DUF7737"/>
</dbReference>
<dbReference type="Pfam" id="PF24879">
    <property type="entry name" value="DUF7737"/>
    <property type="match status" value="1"/>
</dbReference>
<name>A0A1K1NLR0_9FLAO</name>
<proteinExistence type="predicted"/>
<protein>
    <recommendedName>
        <fullName evidence="6">DUF4132 domain-containing protein</fullName>
    </recommendedName>
</protein>
<dbReference type="OrthoDB" id="9763697at2"/>
<dbReference type="RefSeq" id="WP_072316562.1">
    <property type="nucleotide sequence ID" value="NZ_FPJE01000006.1"/>
</dbReference>
<organism evidence="4 5">
    <name type="scientific">Sinomicrobium oceani</name>
    <dbReference type="NCBI Taxonomy" id="1150368"/>
    <lineage>
        <taxon>Bacteria</taxon>
        <taxon>Pseudomonadati</taxon>
        <taxon>Bacteroidota</taxon>
        <taxon>Flavobacteriia</taxon>
        <taxon>Flavobacteriales</taxon>
        <taxon>Flavobacteriaceae</taxon>
        <taxon>Sinomicrobium</taxon>
    </lineage>
</organism>